<sequence length="79" mass="9305">MMEQIITSCLQFCFSFCVFLLLLFSFQNKLRKYNVCFDQVLSRSSHCLIKFCHPETGMFGVQNQVSNFKINPVIRPFLK</sequence>
<proteinExistence type="predicted"/>
<reference evidence="1" key="1">
    <citation type="submission" date="2014-09" db="EMBL/GenBank/DDBJ databases">
        <authorList>
            <person name="Magalhaes I.L.F."/>
            <person name="Oliveira U."/>
            <person name="Santos F.R."/>
            <person name="Vidigal T.H.D.A."/>
            <person name="Brescovit A.D."/>
            <person name="Santos A.J."/>
        </authorList>
    </citation>
    <scope>NUCLEOTIDE SEQUENCE</scope>
    <source>
        <tissue evidence="1">Shoot tissue taken approximately 20 cm above the soil surface</tissue>
    </source>
</reference>
<protein>
    <submittedName>
        <fullName evidence="1">Uncharacterized protein</fullName>
    </submittedName>
</protein>
<name>A0A0A9HGC5_ARUDO</name>
<accession>A0A0A9HGC5</accession>
<organism evidence="1">
    <name type="scientific">Arundo donax</name>
    <name type="common">Giant reed</name>
    <name type="synonym">Donax arundinaceus</name>
    <dbReference type="NCBI Taxonomy" id="35708"/>
    <lineage>
        <taxon>Eukaryota</taxon>
        <taxon>Viridiplantae</taxon>
        <taxon>Streptophyta</taxon>
        <taxon>Embryophyta</taxon>
        <taxon>Tracheophyta</taxon>
        <taxon>Spermatophyta</taxon>
        <taxon>Magnoliopsida</taxon>
        <taxon>Liliopsida</taxon>
        <taxon>Poales</taxon>
        <taxon>Poaceae</taxon>
        <taxon>PACMAD clade</taxon>
        <taxon>Arundinoideae</taxon>
        <taxon>Arundineae</taxon>
        <taxon>Arundo</taxon>
    </lineage>
</organism>
<dbReference type="AlphaFoldDB" id="A0A0A9HGC5"/>
<dbReference type="EMBL" id="GBRH01163980">
    <property type="protein sequence ID" value="JAE33916.1"/>
    <property type="molecule type" value="Transcribed_RNA"/>
</dbReference>
<evidence type="ECO:0000313" key="1">
    <source>
        <dbReference type="EMBL" id="JAE33916.1"/>
    </source>
</evidence>
<reference evidence="1" key="2">
    <citation type="journal article" date="2015" name="Data Brief">
        <title>Shoot transcriptome of the giant reed, Arundo donax.</title>
        <authorList>
            <person name="Barrero R.A."/>
            <person name="Guerrero F.D."/>
            <person name="Moolhuijzen P."/>
            <person name="Goolsby J.A."/>
            <person name="Tidwell J."/>
            <person name="Bellgard S.E."/>
            <person name="Bellgard M.I."/>
        </authorList>
    </citation>
    <scope>NUCLEOTIDE SEQUENCE</scope>
    <source>
        <tissue evidence="1">Shoot tissue taken approximately 20 cm above the soil surface</tissue>
    </source>
</reference>